<evidence type="ECO:0000313" key="2">
    <source>
        <dbReference type="EMBL" id="GAA0778437.1"/>
    </source>
</evidence>
<dbReference type="Proteomes" id="UP001501047">
    <property type="component" value="Unassembled WGS sequence"/>
</dbReference>
<comment type="caution">
    <text evidence="2">The sequence shown here is derived from an EMBL/GenBank/DDBJ whole genome shotgun (WGS) entry which is preliminary data.</text>
</comment>
<keyword evidence="3" id="KW-1185">Reference proteome</keyword>
<keyword evidence="1" id="KW-0812">Transmembrane</keyword>
<gene>
    <name evidence="2" type="ORF">GCM10008908_35380</name>
</gene>
<accession>A0ABN1KXM0</accession>
<keyword evidence="1" id="KW-0472">Membrane</keyword>
<organism evidence="2 3">
    <name type="scientific">Clostridium subterminale</name>
    <dbReference type="NCBI Taxonomy" id="1550"/>
    <lineage>
        <taxon>Bacteria</taxon>
        <taxon>Bacillati</taxon>
        <taxon>Bacillota</taxon>
        <taxon>Clostridia</taxon>
        <taxon>Eubacteriales</taxon>
        <taxon>Clostridiaceae</taxon>
        <taxon>Clostridium</taxon>
    </lineage>
</organism>
<proteinExistence type="predicted"/>
<keyword evidence="1" id="KW-1133">Transmembrane helix</keyword>
<reference evidence="2 3" key="1">
    <citation type="journal article" date="2019" name="Int. J. Syst. Evol. Microbiol.">
        <title>The Global Catalogue of Microorganisms (GCM) 10K type strain sequencing project: providing services to taxonomists for standard genome sequencing and annotation.</title>
        <authorList>
            <consortium name="The Broad Institute Genomics Platform"/>
            <consortium name="The Broad Institute Genome Sequencing Center for Infectious Disease"/>
            <person name="Wu L."/>
            <person name="Ma J."/>
        </authorList>
    </citation>
    <scope>NUCLEOTIDE SEQUENCE [LARGE SCALE GENOMIC DNA]</scope>
    <source>
        <strain evidence="2 3">JCM 1417</strain>
    </source>
</reference>
<protein>
    <recommendedName>
        <fullName evidence="4">Type IV secretion system protein VirD4</fullName>
    </recommendedName>
</protein>
<evidence type="ECO:0008006" key="4">
    <source>
        <dbReference type="Google" id="ProtNLM"/>
    </source>
</evidence>
<evidence type="ECO:0000256" key="1">
    <source>
        <dbReference type="SAM" id="Phobius"/>
    </source>
</evidence>
<dbReference type="EMBL" id="BAAACI010000008">
    <property type="protein sequence ID" value="GAA0778437.1"/>
    <property type="molecule type" value="Genomic_DNA"/>
</dbReference>
<name>A0ABN1KXM0_CLOSU</name>
<sequence>MKSKKKKLLISLLIIVGGLLFNAYFSTTVQLLLTKKITTLEISNFKYCLASMASGKEQLMLFLCLNGFIVLFAIFFFVANNKPYQSELKQITPKISTPVSAGQKQFGSAEWLSEKKRIQLLKVLF</sequence>
<feature type="transmembrane region" description="Helical" evidence="1">
    <location>
        <begin position="59"/>
        <end position="79"/>
    </location>
</feature>
<evidence type="ECO:0000313" key="3">
    <source>
        <dbReference type="Proteomes" id="UP001501047"/>
    </source>
</evidence>